<evidence type="ECO:0000259" key="1">
    <source>
        <dbReference type="SMART" id="SM00860"/>
    </source>
</evidence>
<dbReference type="OrthoDB" id="515110at2"/>
<dbReference type="AlphaFoldDB" id="A0A250FVS3"/>
<dbReference type="SMART" id="SM00860">
    <property type="entry name" value="SMI1_KNR4"/>
    <property type="match status" value="1"/>
</dbReference>
<dbReference type="EMBL" id="CP022387">
    <property type="protein sequence ID" value="ATA89210.1"/>
    <property type="molecule type" value="Genomic_DNA"/>
</dbReference>
<dbReference type="SUPFAM" id="SSF160631">
    <property type="entry name" value="SMI1/KNR4-like"/>
    <property type="match status" value="1"/>
</dbReference>
<proteinExistence type="predicted"/>
<gene>
    <name evidence="2" type="ORF">CGC58_05410</name>
</gene>
<evidence type="ECO:0000313" key="2">
    <source>
        <dbReference type="EMBL" id="ATA89210.1"/>
    </source>
</evidence>
<accession>A0A250FVS3</accession>
<dbReference type="RefSeq" id="WP_095895652.1">
    <property type="nucleotide sequence ID" value="NZ_CP022387.1"/>
</dbReference>
<dbReference type="KEGG" id="csto:CGC58_05410"/>
<dbReference type="Proteomes" id="UP000217348">
    <property type="component" value="Chromosome"/>
</dbReference>
<dbReference type="InterPro" id="IPR018958">
    <property type="entry name" value="Knr4/Smi1-like_dom"/>
</dbReference>
<name>A0A250FVS3_9FLAO</name>
<evidence type="ECO:0000313" key="3">
    <source>
        <dbReference type="Proteomes" id="UP000217348"/>
    </source>
</evidence>
<reference evidence="3" key="1">
    <citation type="submission" date="2017-06" db="EMBL/GenBank/DDBJ databases">
        <title>Capnocytophaga spp. assemblies.</title>
        <authorList>
            <person name="Gulvik C.A."/>
        </authorList>
    </citation>
    <scope>NUCLEOTIDE SEQUENCE [LARGE SCALE GENOMIC DNA]</scope>
    <source>
        <strain evidence="3">H2177</strain>
    </source>
</reference>
<organism evidence="2 3">
    <name type="scientific">Capnocytophaga stomatis</name>
    <dbReference type="NCBI Taxonomy" id="1848904"/>
    <lineage>
        <taxon>Bacteria</taxon>
        <taxon>Pseudomonadati</taxon>
        <taxon>Bacteroidota</taxon>
        <taxon>Flavobacteriia</taxon>
        <taxon>Flavobacteriales</taxon>
        <taxon>Flavobacteriaceae</taxon>
        <taxon>Capnocytophaga</taxon>
    </lineage>
</organism>
<sequence>MLETLTEIKKIYQLPESEYTGFSEKELLSAEKRLNITFPKAFREYYLQMGKTESINQSHNYLFSPEKIDFDGDFLCFYEENQGVAYWGIHKNDLHLDNPPVWGNYGSEIQPNWVLQTEKTSDFWLYMAIYNGVLGGLTYNANALGSIFSEESYLSPEVVTYVRENFKKIEEISFVEQEIFQNHSAVISISFKVEDNRQEQATALFLGSSNQEEFDDLLDTLEDLGLQWSYISYEDDDNWEDEE</sequence>
<protein>
    <recommendedName>
        <fullName evidence="1">Knr4/Smi1-like domain-containing protein</fullName>
    </recommendedName>
</protein>
<dbReference type="InterPro" id="IPR037883">
    <property type="entry name" value="Knr4/Smi1-like_sf"/>
</dbReference>
<feature type="domain" description="Knr4/Smi1-like" evidence="1">
    <location>
        <begin position="21"/>
        <end position="129"/>
    </location>
</feature>